<protein>
    <recommendedName>
        <fullName evidence="3">Protein MSS2, mitochondrial</fullName>
    </recommendedName>
</protein>
<dbReference type="SUPFAM" id="SSF81901">
    <property type="entry name" value="HCP-like"/>
    <property type="match status" value="1"/>
</dbReference>
<dbReference type="OrthoDB" id="1658288at2759"/>
<dbReference type="Gene3D" id="1.25.40.10">
    <property type="entry name" value="Tetratricopeptide repeat domain"/>
    <property type="match status" value="1"/>
</dbReference>
<evidence type="ECO:0008006" key="3">
    <source>
        <dbReference type="Google" id="ProtNLM"/>
    </source>
</evidence>
<dbReference type="GeneID" id="30202098"/>
<dbReference type="AlphaFoldDB" id="A0A1E3NZY7"/>
<evidence type="ECO:0000313" key="2">
    <source>
        <dbReference type="Proteomes" id="UP000094112"/>
    </source>
</evidence>
<reference evidence="1 2" key="1">
    <citation type="journal article" date="2016" name="Proc. Natl. Acad. Sci. U.S.A.">
        <title>Comparative genomics of biotechnologically important yeasts.</title>
        <authorList>
            <person name="Riley R."/>
            <person name="Haridas S."/>
            <person name="Wolfe K.H."/>
            <person name="Lopes M.R."/>
            <person name="Hittinger C.T."/>
            <person name="Goeker M."/>
            <person name="Salamov A.A."/>
            <person name="Wisecaver J.H."/>
            <person name="Long T.M."/>
            <person name="Calvey C.H."/>
            <person name="Aerts A.L."/>
            <person name="Barry K.W."/>
            <person name="Choi C."/>
            <person name="Clum A."/>
            <person name="Coughlan A.Y."/>
            <person name="Deshpande S."/>
            <person name="Douglass A.P."/>
            <person name="Hanson S.J."/>
            <person name="Klenk H.-P."/>
            <person name="LaButti K.M."/>
            <person name="Lapidus A."/>
            <person name="Lindquist E.A."/>
            <person name="Lipzen A.M."/>
            <person name="Meier-Kolthoff J.P."/>
            <person name="Ohm R.A."/>
            <person name="Otillar R.P."/>
            <person name="Pangilinan J.L."/>
            <person name="Peng Y."/>
            <person name="Rokas A."/>
            <person name="Rosa C.A."/>
            <person name="Scheuner C."/>
            <person name="Sibirny A.A."/>
            <person name="Slot J.C."/>
            <person name="Stielow J.B."/>
            <person name="Sun H."/>
            <person name="Kurtzman C.P."/>
            <person name="Blackwell M."/>
            <person name="Grigoriev I.V."/>
            <person name="Jeffries T.W."/>
        </authorList>
    </citation>
    <scope>NUCLEOTIDE SEQUENCE [LARGE SCALE GENOMIC DNA]</scope>
    <source>
        <strain evidence="2">ATCC 58044 / CBS 1984 / NCYC 433 / NRRL Y-366-8</strain>
    </source>
</reference>
<proteinExistence type="predicted"/>
<dbReference type="STRING" id="683960.A0A1E3NZY7"/>
<dbReference type="EMBL" id="KV454211">
    <property type="protein sequence ID" value="ODQ58648.1"/>
    <property type="molecule type" value="Genomic_DNA"/>
</dbReference>
<sequence length="380" mass="43797">MMFGGRVVVGSKSVFLRCFSTRRPPFYEVFPKKTVMNRILFDLDSRHNYGKLYKVFESVYQKLDTEEEPEIPKFINASDLMIMKKTLENIRIRSHTTNRNLLDLENELTEKAAEYGNNDAVALLAFEAIMNKSSPQDDRAYAKKLVAKLLELKHPLTLKMSGDLCVQNQMLAQAEKFYNDFLELESDTFLASEVYKALGKLNFQKPDLIKSKQYFEQSIKTGPIDKISECHYYLGQLNAHDPERARFHFEASASQGFLQSFQLLGFLELNYFDNSFKAKEWFKLGAELSDIHSIIGLFDCFIKEDYLKAAKKTYSTLEVLLTKDGDDDKLKVWHHFNSNRKNGVEKVKDLATSVESTFKGAQESIELSNTAPSQENRWNL</sequence>
<evidence type="ECO:0000313" key="1">
    <source>
        <dbReference type="EMBL" id="ODQ58648.1"/>
    </source>
</evidence>
<accession>A0A1E3NZY7</accession>
<keyword evidence="2" id="KW-1185">Reference proteome</keyword>
<dbReference type="Proteomes" id="UP000094112">
    <property type="component" value="Unassembled WGS sequence"/>
</dbReference>
<name>A0A1E3NZY7_WICAA</name>
<organism evidence="1 2">
    <name type="scientific">Wickerhamomyces anomalus (strain ATCC 58044 / CBS 1984 / NCYC 433 / NRRL Y-366-8)</name>
    <name type="common">Yeast</name>
    <name type="synonym">Hansenula anomala</name>
    <dbReference type="NCBI Taxonomy" id="683960"/>
    <lineage>
        <taxon>Eukaryota</taxon>
        <taxon>Fungi</taxon>
        <taxon>Dikarya</taxon>
        <taxon>Ascomycota</taxon>
        <taxon>Saccharomycotina</taxon>
        <taxon>Saccharomycetes</taxon>
        <taxon>Phaffomycetales</taxon>
        <taxon>Wickerhamomycetaceae</taxon>
        <taxon>Wickerhamomyces</taxon>
    </lineage>
</organism>
<gene>
    <name evidence="1" type="ORF">WICANDRAFT_79195</name>
</gene>
<dbReference type="InterPro" id="IPR011990">
    <property type="entry name" value="TPR-like_helical_dom_sf"/>
</dbReference>
<dbReference type="RefSeq" id="XP_019037855.1">
    <property type="nucleotide sequence ID" value="XM_019184852.1"/>
</dbReference>